<dbReference type="InterPro" id="IPR016181">
    <property type="entry name" value="Acyl_CoA_acyltransferase"/>
</dbReference>
<sequence length="163" mass="18379">MSFTIRPATAVDHTRILALNLESEEMLSPMDAARLQELDAMAAYHRVACEGDEVVAFLLAFREGVAYDSPNYVWFAQRYPHFLYVDRIVVAGTHQGRKLGPLLYRDLFEFARASSVDTVTCEFYTVPPNEASRRFHAAFGFAEVGSQWVAEGRKQVSLQIARA</sequence>
<evidence type="ECO:0000259" key="1">
    <source>
        <dbReference type="PROSITE" id="PS51186"/>
    </source>
</evidence>
<evidence type="ECO:0000313" key="2">
    <source>
        <dbReference type="EMBL" id="BDU14965.1"/>
    </source>
</evidence>
<name>A0ABM8D8T2_9GAMM</name>
<gene>
    <name evidence="2" type="ORF">LA521A_01660</name>
</gene>
<dbReference type="InterPro" id="IPR000182">
    <property type="entry name" value="GNAT_dom"/>
</dbReference>
<feature type="domain" description="N-acetyltransferase" evidence="1">
    <location>
        <begin position="3"/>
        <end position="163"/>
    </location>
</feature>
<dbReference type="Proteomes" id="UP001317822">
    <property type="component" value="Chromosome"/>
</dbReference>
<dbReference type="PIRSF" id="PIRSF028520">
    <property type="entry name" value="UCP028520"/>
    <property type="match status" value="1"/>
</dbReference>
<accession>A0ABM8D8T2</accession>
<organism evidence="2 3">
    <name type="scientific">Lysobacter auxotrophicus</name>
    <dbReference type="NCBI Taxonomy" id="2992573"/>
    <lineage>
        <taxon>Bacteria</taxon>
        <taxon>Pseudomonadati</taxon>
        <taxon>Pseudomonadota</taxon>
        <taxon>Gammaproteobacteria</taxon>
        <taxon>Lysobacterales</taxon>
        <taxon>Lysobacteraceae</taxon>
        <taxon>Lysobacter</taxon>
    </lineage>
</organism>
<evidence type="ECO:0000313" key="3">
    <source>
        <dbReference type="Proteomes" id="UP001317822"/>
    </source>
</evidence>
<dbReference type="RefSeq" id="WP_281780510.1">
    <property type="nucleotide sequence ID" value="NZ_AP027041.1"/>
</dbReference>
<dbReference type="SUPFAM" id="SSF55729">
    <property type="entry name" value="Acyl-CoA N-acyltransferases (Nat)"/>
    <property type="match status" value="1"/>
</dbReference>
<proteinExistence type="predicted"/>
<keyword evidence="3" id="KW-1185">Reference proteome</keyword>
<dbReference type="PROSITE" id="PS51186">
    <property type="entry name" value="GNAT"/>
    <property type="match status" value="1"/>
</dbReference>
<dbReference type="Gene3D" id="3.40.630.30">
    <property type="match status" value="1"/>
</dbReference>
<dbReference type="CDD" id="cd04301">
    <property type="entry name" value="NAT_SF"/>
    <property type="match status" value="1"/>
</dbReference>
<dbReference type="InterPro" id="IPR016890">
    <property type="entry name" value="UCP028520"/>
</dbReference>
<dbReference type="Pfam" id="PF00583">
    <property type="entry name" value="Acetyltransf_1"/>
    <property type="match status" value="1"/>
</dbReference>
<protein>
    <submittedName>
        <fullName evidence="2">GNAT family N-acetyltransferase</fullName>
    </submittedName>
</protein>
<dbReference type="EMBL" id="AP027041">
    <property type="protein sequence ID" value="BDU14965.1"/>
    <property type="molecule type" value="Genomic_DNA"/>
</dbReference>
<reference evidence="2 3" key="1">
    <citation type="journal article" date="2023" name="Int. J. Syst. Evol. Microbiol.">
        <title>Physiological and genomic analyses of cobalamin (vitamin B12)-auxotrophy of Lysobacter auxotrophicus sp. nov., a methionine-auxotrophic chitinolytic bacterium isolated from chitin-treated soil.</title>
        <authorList>
            <person name="Saito A."/>
            <person name="Dohra H."/>
            <person name="Hamada M."/>
            <person name="Moriuchi R."/>
            <person name="Kotsuchibashi Y."/>
            <person name="Mori K."/>
        </authorList>
    </citation>
    <scope>NUCLEOTIDE SEQUENCE [LARGE SCALE GENOMIC DNA]</scope>
    <source>
        <strain evidence="2 3">5-21a</strain>
    </source>
</reference>